<feature type="domain" description="Baseplate J-like central" evidence="1">
    <location>
        <begin position="138"/>
        <end position="200"/>
    </location>
</feature>
<evidence type="ECO:0000313" key="3">
    <source>
        <dbReference type="EMBL" id="SUU35709.1"/>
    </source>
</evidence>
<dbReference type="OrthoDB" id="9793802at2"/>
<dbReference type="Proteomes" id="UP000254507">
    <property type="component" value="Unassembled WGS sequence"/>
</dbReference>
<dbReference type="InterPro" id="IPR052726">
    <property type="entry name" value="Phage_Baseplate_Hub"/>
</dbReference>
<evidence type="ECO:0000313" key="2">
    <source>
        <dbReference type="EMBL" id="OZN25345.1"/>
    </source>
</evidence>
<dbReference type="PIRSF" id="PIRSF020481">
    <property type="entry name" value="BAP"/>
    <property type="match status" value="1"/>
</dbReference>
<dbReference type="PANTHER" id="PTHR35862">
    <property type="entry name" value="FELS-2 PROPHAGE PROTEIN"/>
    <property type="match status" value="1"/>
</dbReference>
<evidence type="ECO:0000259" key="1">
    <source>
        <dbReference type="Pfam" id="PF26078"/>
    </source>
</evidence>
<dbReference type="EMBL" id="NLFK01000003">
    <property type="protein sequence ID" value="OZN25345.1"/>
    <property type="molecule type" value="Genomic_DNA"/>
</dbReference>
<keyword evidence="4" id="KW-1185">Reference proteome</keyword>
<organism evidence="3 5">
    <name type="scientific">Actinobacillus seminis</name>
    <dbReference type="NCBI Taxonomy" id="722"/>
    <lineage>
        <taxon>Bacteria</taxon>
        <taxon>Pseudomonadati</taxon>
        <taxon>Pseudomonadota</taxon>
        <taxon>Gammaproteobacteria</taxon>
        <taxon>Pasteurellales</taxon>
        <taxon>Pasteurellaceae</taxon>
        <taxon>Actinobacillus</taxon>
    </lineage>
</organism>
<dbReference type="AlphaFoldDB" id="A0A263HD10"/>
<protein>
    <submittedName>
        <fullName evidence="3">Baseplate J-like protein</fullName>
    </submittedName>
</protein>
<evidence type="ECO:0000313" key="4">
    <source>
        <dbReference type="Proteomes" id="UP000215738"/>
    </source>
</evidence>
<reference evidence="3 5" key="2">
    <citation type="submission" date="2018-06" db="EMBL/GenBank/DDBJ databases">
        <authorList>
            <consortium name="Pathogen Informatics"/>
            <person name="Doyle S."/>
        </authorList>
    </citation>
    <scope>NUCLEOTIDE SEQUENCE [LARGE SCALE GENOMIC DNA]</scope>
    <source>
        <strain evidence="3 5">NCTC10851</strain>
    </source>
</reference>
<sequence>MSALVDLSKLTPPKVLEELNFEDLLAERKSAFIALYPESEQPFWQARLSLESEPITKLLEENCYMQLLERQRINNAAQATMLAYATGSDLDVIAANFNVERKVIQVANNQVIPPIEEVLETDTALRTRVQLAFEGLSVAGPRGAYIFHALSAHVNVADVSVISPQPAYVTVTILSNIDRGVANDDILNAVRKALNDDNVRLILASRLRVSRRVS</sequence>
<dbReference type="Pfam" id="PF26078">
    <property type="entry name" value="Baseplate_J_M"/>
    <property type="match status" value="1"/>
</dbReference>
<dbReference type="InParanoid" id="A0A263HD10"/>
<dbReference type="Proteomes" id="UP000215738">
    <property type="component" value="Unassembled WGS sequence"/>
</dbReference>
<proteinExistence type="predicted"/>
<dbReference type="PANTHER" id="PTHR35862:SF1">
    <property type="entry name" value="FELS-2 PROPHAGE PROTEIN"/>
    <property type="match status" value="1"/>
</dbReference>
<reference evidence="2 4" key="1">
    <citation type="submission" date="2017-07" db="EMBL/GenBank/DDBJ databases">
        <title>Virulence factors identified in Actinobacillus seminis.</title>
        <authorList>
            <person name="Negrete-Abascal E."/>
            <person name="Vaca-Pacheco S."/>
            <person name="Montes-Garcia F."/>
            <person name="Leyto-Gil A.M."/>
            <person name="Fragoso-Garcia E."/>
            <person name="Carvente-Garcia R."/>
            <person name="Perez-Agueros S."/>
            <person name="Castelan-Sanchez H.G."/>
            <person name="Garcia-Molina A."/>
            <person name="Villamar T.E."/>
            <person name="Vazquez-Cruz C."/>
        </authorList>
    </citation>
    <scope>NUCLEOTIDE SEQUENCE [LARGE SCALE GENOMIC DNA]</scope>
    <source>
        <strain evidence="2 4">ATCC 15768</strain>
    </source>
</reference>
<dbReference type="EMBL" id="UFSB01000001">
    <property type="protein sequence ID" value="SUU35709.1"/>
    <property type="molecule type" value="Genomic_DNA"/>
</dbReference>
<dbReference type="InterPro" id="IPR014507">
    <property type="entry name" value="Baseplate_assembly_J_pred"/>
</dbReference>
<name>A0A263HD10_9PAST</name>
<dbReference type="InterPro" id="IPR058531">
    <property type="entry name" value="Baseplate_J_M"/>
</dbReference>
<gene>
    <name evidence="2" type="ORF">CFY87_04230</name>
    <name evidence="3" type="ORF">NCTC10851_00960</name>
</gene>
<accession>A0A263HD10</accession>
<evidence type="ECO:0000313" key="5">
    <source>
        <dbReference type="Proteomes" id="UP000254507"/>
    </source>
</evidence>